<dbReference type="AlphaFoldDB" id="A0A4U1JCK9"/>
<keyword evidence="3" id="KW-0732">Signal</keyword>
<dbReference type="Proteomes" id="UP000309215">
    <property type="component" value="Unassembled WGS sequence"/>
</dbReference>
<dbReference type="InterPro" id="IPR001460">
    <property type="entry name" value="PCN-bd_Tpept"/>
</dbReference>
<evidence type="ECO:0000256" key="3">
    <source>
        <dbReference type="ARBA" id="ARBA00022729"/>
    </source>
</evidence>
<sequence>MSTIETPAKKYLRRKCAGGHGRTSVMTVRSCPLARSARPFVAPFLLLLVAGCTHGAATVPDPGVPRTPPGAASRFAGLVGCFTMVELGTGETVEYGGEECDVRTSPASTFKIPNALIAVDTGVVQDENTVFRWDGKERWRATWNRDHSLATAMWHSTVWYFQRIAEQVGEPRYRAYLSAFQYGNADPSGDVTMFWLNDVLKISPREERRFLTALYENKLPVSPRAMTVVKKTLELRGDAIENVRDRLPFVDQIPAGVVFSGKTGSYLPDDGPPGPLGAIGWFVGAVEKQGRTWVFVCRIRSSEEKKIGPEAAKISYEILKGEGML</sequence>
<evidence type="ECO:0000313" key="9">
    <source>
        <dbReference type="EMBL" id="TKD07859.1"/>
    </source>
</evidence>
<reference evidence="9 10" key="1">
    <citation type="submission" date="2019-04" db="EMBL/GenBank/DDBJ databases">
        <authorList>
            <person name="Li Y."/>
            <person name="Wang J."/>
        </authorList>
    </citation>
    <scope>NUCLEOTIDE SEQUENCE [LARGE SCALE GENOMIC DNA]</scope>
    <source>
        <strain evidence="9 10">DSM 14668</strain>
    </source>
</reference>
<dbReference type="InterPro" id="IPR002137">
    <property type="entry name" value="Beta-lactam_class-D_AS"/>
</dbReference>
<comment type="similarity">
    <text evidence="1 7">Belongs to the class-D beta-lactamase family.</text>
</comment>
<dbReference type="GO" id="GO:0017001">
    <property type="term" value="P:antibiotic catabolic process"/>
    <property type="evidence" value="ECO:0007669"/>
    <property type="project" value="InterPro"/>
</dbReference>
<evidence type="ECO:0000256" key="7">
    <source>
        <dbReference type="RuleBase" id="RU361140"/>
    </source>
</evidence>
<accession>A0A4U1JCK9</accession>
<dbReference type="PROSITE" id="PS00337">
    <property type="entry name" value="BETA_LACTAMASE_D"/>
    <property type="match status" value="1"/>
</dbReference>
<evidence type="ECO:0000313" key="10">
    <source>
        <dbReference type="Proteomes" id="UP000309215"/>
    </source>
</evidence>
<dbReference type="InterPro" id="IPR012338">
    <property type="entry name" value="Beta-lactam/transpept-like"/>
</dbReference>
<dbReference type="Gene3D" id="3.40.710.10">
    <property type="entry name" value="DD-peptidase/beta-lactamase superfamily"/>
    <property type="match status" value="1"/>
</dbReference>
<feature type="active site" description="Acyl-ester intermediate" evidence="6">
    <location>
        <position position="108"/>
    </location>
</feature>
<evidence type="ECO:0000256" key="6">
    <source>
        <dbReference type="PIRSR" id="PIRSR602137-50"/>
    </source>
</evidence>
<keyword evidence="10" id="KW-1185">Reference proteome</keyword>
<dbReference type="GO" id="GO:0008658">
    <property type="term" value="F:penicillin binding"/>
    <property type="evidence" value="ECO:0007669"/>
    <property type="project" value="InterPro"/>
</dbReference>
<dbReference type="GO" id="GO:0046677">
    <property type="term" value="P:response to antibiotic"/>
    <property type="evidence" value="ECO:0007669"/>
    <property type="project" value="UniProtKB-UniRule"/>
</dbReference>
<feature type="domain" description="Penicillin-binding protein transpeptidase" evidence="8">
    <location>
        <begin position="80"/>
        <end position="320"/>
    </location>
</feature>
<keyword evidence="4 7" id="KW-0378">Hydrolase</keyword>
<feature type="modified residue" description="N6-carboxylysine" evidence="6">
    <location>
        <position position="111"/>
    </location>
</feature>
<dbReference type="SUPFAM" id="SSF56601">
    <property type="entry name" value="beta-lactamase/transpeptidase-like"/>
    <property type="match status" value="1"/>
</dbReference>
<evidence type="ECO:0000256" key="1">
    <source>
        <dbReference type="ARBA" id="ARBA00007898"/>
    </source>
</evidence>
<comment type="caution">
    <text evidence="9">The sequence shown here is derived from an EMBL/GenBank/DDBJ whole genome shotgun (WGS) entry which is preliminary data.</text>
</comment>
<evidence type="ECO:0000256" key="4">
    <source>
        <dbReference type="ARBA" id="ARBA00022801"/>
    </source>
</evidence>
<gene>
    <name evidence="9" type="ORF">E8A74_16320</name>
</gene>
<dbReference type="EC" id="3.5.2.6" evidence="2 7"/>
<evidence type="ECO:0000256" key="2">
    <source>
        <dbReference type="ARBA" id="ARBA00012865"/>
    </source>
</evidence>
<evidence type="ECO:0000259" key="8">
    <source>
        <dbReference type="Pfam" id="PF00905"/>
    </source>
</evidence>
<evidence type="ECO:0000256" key="5">
    <source>
        <dbReference type="ARBA" id="ARBA00023251"/>
    </source>
</evidence>
<proteinExistence type="inferred from homology"/>
<dbReference type="OrthoDB" id="9762883at2"/>
<comment type="catalytic activity">
    <reaction evidence="7">
        <text>a beta-lactam + H2O = a substituted beta-amino acid</text>
        <dbReference type="Rhea" id="RHEA:20401"/>
        <dbReference type="ChEBI" id="CHEBI:15377"/>
        <dbReference type="ChEBI" id="CHEBI:35627"/>
        <dbReference type="ChEBI" id="CHEBI:140347"/>
        <dbReference type="EC" id="3.5.2.6"/>
    </reaction>
</comment>
<protein>
    <recommendedName>
        <fullName evidence="2 7">Beta-lactamase</fullName>
        <ecNumber evidence="2 7">3.5.2.6</ecNumber>
    </recommendedName>
</protein>
<name>A0A4U1JCK9_9BACT</name>
<dbReference type="GO" id="GO:0008800">
    <property type="term" value="F:beta-lactamase activity"/>
    <property type="evidence" value="ECO:0007669"/>
    <property type="project" value="UniProtKB-UniRule"/>
</dbReference>
<organism evidence="9 10">
    <name type="scientific">Polyangium fumosum</name>
    <dbReference type="NCBI Taxonomy" id="889272"/>
    <lineage>
        <taxon>Bacteria</taxon>
        <taxon>Pseudomonadati</taxon>
        <taxon>Myxococcota</taxon>
        <taxon>Polyangia</taxon>
        <taxon>Polyangiales</taxon>
        <taxon>Polyangiaceae</taxon>
        <taxon>Polyangium</taxon>
    </lineage>
</organism>
<dbReference type="Pfam" id="PF00905">
    <property type="entry name" value="Transpeptidase"/>
    <property type="match status" value="1"/>
</dbReference>
<keyword evidence="5 7" id="KW-0046">Antibiotic resistance</keyword>
<dbReference type="EMBL" id="SSMQ01000015">
    <property type="protein sequence ID" value="TKD07859.1"/>
    <property type="molecule type" value="Genomic_DNA"/>
</dbReference>